<comment type="caution">
    <text evidence="5">The sequence shown here is derived from an EMBL/GenBank/DDBJ whole genome shotgun (WGS) entry which is preliminary data.</text>
</comment>
<dbReference type="PANTHER" id="PTHR33154">
    <property type="entry name" value="TRANSCRIPTIONAL REGULATOR, ARSR FAMILY"/>
    <property type="match status" value="1"/>
</dbReference>
<dbReference type="InterPro" id="IPR036388">
    <property type="entry name" value="WH-like_DNA-bd_sf"/>
</dbReference>
<dbReference type="InterPro" id="IPR051081">
    <property type="entry name" value="HTH_MetalResp_TranReg"/>
</dbReference>
<dbReference type="PRINTS" id="PR00778">
    <property type="entry name" value="HTHARSR"/>
</dbReference>
<keyword evidence="3" id="KW-0804">Transcription</keyword>
<dbReference type="PROSITE" id="PS50987">
    <property type="entry name" value="HTH_ARSR_2"/>
    <property type="match status" value="1"/>
</dbReference>
<dbReference type="EMBL" id="JABUFE010000003">
    <property type="protein sequence ID" value="NSX54604.1"/>
    <property type="molecule type" value="Genomic_DNA"/>
</dbReference>
<protein>
    <submittedName>
        <fullName evidence="5">Winged helix-turn-helix transcriptional regulator</fullName>
    </submittedName>
</protein>
<proteinExistence type="predicted"/>
<dbReference type="PANTHER" id="PTHR33154:SF33">
    <property type="entry name" value="TRANSCRIPTIONAL REPRESSOR SDPR"/>
    <property type="match status" value="1"/>
</dbReference>
<dbReference type="Pfam" id="PF01022">
    <property type="entry name" value="HTH_5"/>
    <property type="match status" value="1"/>
</dbReference>
<evidence type="ECO:0000313" key="5">
    <source>
        <dbReference type="EMBL" id="NSX54604.1"/>
    </source>
</evidence>
<reference evidence="5 6" key="1">
    <citation type="submission" date="2020-06" db="EMBL/GenBank/DDBJ databases">
        <title>Sulfitobacter algicola sp. nov., isolated from green algae.</title>
        <authorList>
            <person name="Wang C."/>
        </authorList>
    </citation>
    <scope>NUCLEOTIDE SEQUENCE [LARGE SCALE GENOMIC DNA]</scope>
    <source>
        <strain evidence="5 6">1151</strain>
    </source>
</reference>
<dbReference type="Proteomes" id="UP000777935">
    <property type="component" value="Unassembled WGS sequence"/>
</dbReference>
<dbReference type="Gene3D" id="1.10.10.10">
    <property type="entry name" value="Winged helix-like DNA-binding domain superfamily/Winged helix DNA-binding domain"/>
    <property type="match status" value="1"/>
</dbReference>
<keyword evidence="2" id="KW-0238">DNA-binding</keyword>
<dbReference type="InterPro" id="IPR011991">
    <property type="entry name" value="ArsR-like_HTH"/>
</dbReference>
<evidence type="ECO:0000256" key="2">
    <source>
        <dbReference type="ARBA" id="ARBA00023125"/>
    </source>
</evidence>
<gene>
    <name evidence="5" type="ORF">HRQ87_07275</name>
</gene>
<dbReference type="InterPro" id="IPR036390">
    <property type="entry name" value="WH_DNA-bd_sf"/>
</dbReference>
<evidence type="ECO:0000256" key="3">
    <source>
        <dbReference type="ARBA" id="ARBA00023163"/>
    </source>
</evidence>
<evidence type="ECO:0000256" key="1">
    <source>
        <dbReference type="ARBA" id="ARBA00023015"/>
    </source>
</evidence>
<keyword evidence="6" id="KW-1185">Reference proteome</keyword>
<dbReference type="SMART" id="SM00418">
    <property type="entry name" value="HTH_ARSR"/>
    <property type="match status" value="1"/>
</dbReference>
<dbReference type="CDD" id="cd00090">
    <property type="entry name" value="HTH_ARSR"/>
    <property type="match status" value="1"/>
</dbReference>
<evidence type="ECO:0000259" key="4">
    <source>
        <dbReference type="PROSITE" id="PS50987"/>
    </source>
</evidence>
<evidence type="ECO:0000313" key="6">
    <source>
        <dbReference type="Proteomes" id="UP000777935"/>
    </source>
</evidence>
<organism evidence="5 6">
    <name type="scientific">Parasulfitobacter algicola</name>
    <dbReference type="NCBI Taxonomy" id="2614809"/>
    <lineage>
        <taxon>Bacteria</taxon>
        <taxon>Pseudomonadati</taxon>
        <taxon>Pseudomonadota</taxon>
        <taxon>Alphaproteobacteria</taxon>
        <taxon>Rhodobacterales</taxon>
        <taxon>Roseobacteraceae</taxon>
        <taxon>Parasulfitobacter</taxon>
    </lineage>
</organism>
<dbReference type="SUPFAM" id="SSF46785">
    <property type="entry name" value="Winged helix' DNA-binding domain"/>
    <property type="match status" value="1"/>
</dbReference>
<feature type="domain" description="HTH arsR-type" evidence="4">
    <location>
        <begin position="1"/>
        <end position="90"/>
    </location>
</feature>
<keyword evidence="1" id="KW-0805">Transcription regulation</keyword>
<accession>A0ABX2INX9</accession>
<dbReference type="InterPro" id="IPR001845">
    <property type="entry name" value="HTH_ArsR_DNA-bd_dom"/>
</dbReference>
<dbReference type="NCBIfam" id="NF033788">
    <property type="entry name" value="HTH_metalloreg"/>
    <property type="match status" value="1"/>
</dbReference>
<sequence>MSSPDKVFEALGSTTRRRILAYLSEAPLAAGEIAKRFDMSQPAVSKHLSILEGAGLVWRERKGQFVTYGMERATLAGTLAGFLQEVCPPSRALKKEAKARKGS</sequence>
<name>A0ABX2INX9_9RHOB</name>
<dbReference type="RefSeq" id="WP_174136793.1">
    <property type="nucleotide sequence ID" value="NZ_JABUFE010000003.1"/>
</dbReference>